<feature type="coiled-coil region" evidence="1">
    <location>
        <begin position="61"/>
        <end position="104"/>
    </location>
</feature>
<feature type="coiled-coil region" evidence="1">
    <location>
        <begin position="369"/>
        <end position="432"/>
    </location>
</feature>
<feature type="domain" description="VWFA" evidence="3">
    <location>
        <begin position="534"/>
        <end position="712"/>
    </location>
</feature>
<sequence length="726" mass="83600">MPTKYTSLIRYSQWDGSQVSPIDADQILDALSDDLMEFGDLQQSMRYLMQRGMETEDGNYISGLRDLLRDLKEQRNQQLERYDMNSVLEDIKKQLDEILSMEQETIKEWIDRDDANRGAERFMDDLMRNVSDKPQSDGVDPQAPTEQNPEDASQQKAPQQSGQSNQPASEDEDESNFSDQVIGNIGKQNQEFLDNLPEDAAGKVRQLENYEFLNTEAQRKFLELLNQLRQQMTQSFFNDIENMINNMSPDDMQRMKDMVHDLNQMMEKRANGEDPGFDEFMDQYGDMFGDNPPQSLDELIEQMQQQMAATQAMMNSMSPDQQQQLMDMMGDRFDDPELNQELSQLAQILAQEGGQQGRRFKFSGDKDIDMQAARELMRELQRLDELEQQMQRSQYDGKVDSINPDLVEELMGEEARKNLEEMQELMKVLEEAGYAQKNGNKWELTPRGSRTLGQKALGEIYQRLKKQSLGNHAVPEEGRFGERMEESKPYEFGDPFHLHMPRTIRNALDREGKGSPIKLSIDDFEIYRSEMITQTATVLMVDLSWSMALRGSFQSAKKVALALHNLIGKAYPRDSLYVLGFSALASEIKSHNLPYLQYDDYLLGTNMQHALILAEKLLDKHQQGTKQIIMITDGEPTAHLENGRPVFQYPPTATTISKTMRAIRSCTQKGITINTFMLDQSYYLKEFVDQMTRINGGRVFYTDPQSLGEYILVDYVQNKKKRLGRG</sequence>
<accession>A0A2A5WVW2</accession>
<feature type="compositionally biased region" description="Polar residues" evidence="2">
    <location>
        <begin position="144"/>
        <end position="168"/>
    </location>
</feature>
<evidence type="ECO:0000313" key="5">
    <source>
        <dbReference type="Proteomes" id="UP000219327"/>
    </source>
</evidence>
<evidence type="ECO:0000313" key="4">
    <source>
        <dbReference type="EMBL" id="PDH40403.1"/>
    </source>
</evidence>
<proteinExistence type="predicted"/>
<protein>
    <submittedName>
        <fullName evidence="4">VWA domain-containing protein</fullName>
    </submittedName>
</protein>
<evidence type="ECO:0000259" key="3">
    <source>
        <dbReference type="SMART" id="SM00327"/>
    </source>
</evidence>
<evidence type="ECO:0000256" key="1">
    <source>
        <dbReference type="SAM" id="Coils"/>
    </source>
</evidence>
<dbReference type="InterPro" id="IPR002035">
    <property type="entry name" value="VWF_A"/>
</dbReference>
<gene>
    <name evidence="4" type="ORF">CNE99_03640</name>
</gene>
<evidence type="ECO:0000256" key="2">
    <source>
        <dbReference type="SAM" id="MobiDB-lite"/>
    </source>
</evidence>
<dbReference type="CDD" id="cd00198">
    <property type="entry name" value="vWFA"/>
    <property type="match status" value="1"/>
</dbReference>
<dbReference type="Proteomes" id="UP000219327">
    <property type="component" value="Unassembled WGS sequence"/>
</dbReference>
<dbReference type="Gene3D" id="3.40.50.410">
    <property type="entry name" value="von Willebrand factor, type A domain"/>
    <property type="match status" value="1"/>
</dbReference>
<name>A0A2A5WVW2_9GAMM</name>
<comment type="caution">
    <text evidence="4">The sequence shown here is derived from an EMBL/GenBank/DDBJ whole genome shotgun (WGS) entry which is preliminary data.</text>
</comment>
<dbReference type="EMBL" id="NTKD01000012">
    <property type="protein sequence ID" value="PDH40403.1"/>
    <property type="molecule type" value="Genomic_DNA"/>
</dbReference>
<keyword evidence="1" id="KW-0175">Coiled coil</keyword>
<feature type="region of interest" description="Disordered" evidence="2">
    <location>
        <begin position="127"/>
        <end position="177"/>
    </location>
</feature>
<dbReference type="AlphaFoldDB" id="A0A2A5WVW2"/>
<organism evidence="4 5">
    <name type="scientific">OM182 bacterium MED-G24</name>
    <dbReference type="NCBI Taxonomy" id="1986255"/>
    <lineage>
        <taxon>Bacteria</taxon>
        <taxon>Pseudomonadati</taxon>
        <taxon>Pseudomonadota</taxon>
        <taxon>Gammaproteobacteria</taxon>
        <taxon>OMG group</taxon>
        <taxon>OM182 clade</taxon>
    </lineage>
</organism>
<dbReference type="SUPFAM" id="SSF53300">
    <property type="entry name" value="vWA-like"/>
    <property type="match status" value="1"/>
</dbReference>
<reference evidence="4 5" key="1">
    <citation type="submission" date="2017-08" db="EMBL/GenBank/DDBJ databases">
        <title>Fine stratification of microbial communities through a metagenomic profile of the photic zone.</title>
        <authorList>
            <person name="Haro-Moreno J.M."/>
            <person name="Lopez-Perez M."/>
            <person name="De La Torre J."/>
            <person name="Picazo A."/>
            <person name="Camacho A."/>
            <person name="Rodriguez-Valera F."/>
        </authorList>
    </citation>
    <scope>NUCLEOTIDE SEQUENCE [LARGE SCALE GENOMIC DNA]</scope>
    <source>
        <strain evidence="4">MED-G24</strain>
    </source>
</reference>
<dbReference type="InterPro" id="IPR036465">
    <property type="entry name" value="vWFA_dom_sf"/>
</dbReference>
<dbReference type="SMART" id="SM00327">
    <property type="entry name" value="VWA"/>
    <property type="match status" value="1"/>
</dbReference>